<dbReference type="PANTHER" id="PTHR42693:SF33">
    <property type="entry name" value="ARYLSULFATASE"/>
    <property type="match status" value="1"/>
</dbReference>
<dbReference type="InterPro" id="IPR050738">
    <property type="entry name" value="Sulfatase"/>
</dbReference>
<evidence type="ECO:0000259" key="2">
    <source>
        <dbReference type="Pfam" id="PF00884"/>
    </source>
</evidence>
<protein>
    <submittedName>
        <fullName evidence="3">Alkaline phosphatase-like protein</fullName>
    </submittedName>
</protein>
<dbReference type="CDD" id="cd16025">
    <property type="entry name" value="PAS_like"/>
    <property type="match status" value="1"/>
</dbReference>
<dbReference type="InterPro" id="IPR017850">
    <property type="entry name" value="Alkaline_phosphatase_core_sf"/>
</dbReference>
<sequence length="454" mass="51180">MSTNKRPNFLIIVADDLGFSDTGPYGSEISTPALDRLARDDLRMTDFYTAPACSPTRAILLSGTDNRPGYEGYLNFQVATVSEIFQDAGYFTMMLIGRQTDLPKDFYSSDYFTDRPIQFLNNRNKTEEERPYFAYLVYTAPHWPLRVPRETIAKYRGKYDDGPEELRLHRLSRLQNLGLVPKDIVPVPLVSSSSNFPEWQAMTSIEHAESARKMEVYAAMVDPMDANIGHVLGRLEATGDLDNTFVVFRSDNGAERSLMEALPMIGSLTINEMVKRYYDNSLDNIGNGNSYVWYGPRWAHAATVPSRGFKGWTTEGGIRCPCIVRYPPLKRSSGNTISHEFTTVMDILPTCLELAGLSHPGNKGFRGREVVSPRGKLWVSYLSSQSTSVYDAQLDVTDYKAVWIPPSKGKGQWELYILVKDPGELDDLAQIKKGALNGLLEEWERYFAKTGMFE</sequence>
<gene>
    <name evidence="3" type="ORF">K469DRAFT_735798</name>
</gene>
<dbReference type="AlphaFoldDB" id="A0A6A6EPF7"/>
<keyword evidence="4" id="KW-1185">Reference proteome</keyword>
<dbReference type="OrthoDB" id="103349at2759"/>
<reference evidence="3" key="1">
    <citation type="journal article" date="2020" name="Stud. Mycol.">
        <title>101 Dothideomycetes genomes: a test case for predicting lifestyles and emergence of pathogens.</title>
        <authorList>
            <person name="Haridas S."/>
            <person name="Albert R."/>
            <person name="Binder M."/>
            <person name="Bloem J."/>
            <person name="Labutti K."/>
            <person name="Salamov A."/>
            <person name="Andreopoulos B."/>
            <person name="Baker S."/>
            <person name="Barry K."/>
            <person name="Bills G."/>
            <person name="Bluhm B."/>
            <person name="Cannon C."/>
            <person name="Castanera R."/>
            <person name="Culley D."/>
            <person name="Daum C."/>
            <person name="Ezra D."/>
            <person name="Gonzalez J."/>
            <person name="Henrissat B."/>
            <person name="Kuo A."/>
            <person name="Liang C."/>
            <person name="Lipzen A."/>
            <person name="Lutzoni F."/>
            <person name="Magnuson J."/>
            <person name="Mondo S."/>
            <person name="Nolan M."/>
            <person name="Ohm R."/>
            <person name="Pangilinan J."/>
            <person name="Park H.-J."/>
            <person name="Ramirez L."/>
            <person name="Alfaro M."/>
            <person name="Sun H."/>
            <person name="Tritt A."/>
            <person name="Yoshinaga Y."/>
            <person name="Zwiers L.-H."/>
            <person name="Turgeon B."/>
            <person name="Goodwin S."/>
            <person name="Spatafora J."/>
            <person name="Crous P."/>
            <person name="Grigoriev I."/>
        </authorList>
    </citation>
    <scope>NUCLEOTIDE SEQUENCE</scope>
    <source>
        <strain evidence="3">CBS 207.26</strain>
    </source>
</reference>
<evidence type="ECO:0000256" key="1">
    <source>
        <dbReference type="ARBA" id="ARBA00008779"/>
    </source>
</evidence>
<comment type="similarity">
    <text evidence="1">Belongs to the sulfatase family.</text>
</comment>
<name>A0A6A6EPF7_9PEZI</name>
<dbReference type="Gene3D" id="3.30.1120.10">
    <property type="match status" value="1"/>
</dbReference>
<dbReference type="Gene3D" id="3.40.720.10">
    <property type="entry name" value="Alkaline Phosphatase, subunit A"/>
    <property type="match status" value="2"/>
</dbReference>
<dbReference type="PANTHER" id="PTHR42693">
    <property type="entry name" value="ARYLSULFATASE FAMILY MEMBER"/>
    <property type="match status" value="1"/>
</dbReference>
<proteinExistence type="inferred from homology"/>
<dbReference type="EMBL" id="ML994616">
    <property type="protein sequence ID" value="KAF2191980.1"/>
    <property type="molecule type" value="Genomic_DNA"/>
</dbReference>
<dbReference type="Pfam" id="PF00884">
    <property type="entry name" value="Sulfatase"/>
    <property type="match status" value="1"/>
</dbReference>
<evidence type="ECO:0000313" key="3">
    <source>
        <dbReference type="EMBL" id="KAF2191980.1"/>
    </source>
</evidence>
<dbReference type="SUPFAM" id="SSF53649">
    <property type="entry name" value="Alkaline phosphatase-like"/>
    <property type="match status" value="1"/>
</dbReference>
<dbReference type="InterPro" id="IPR000917">
    <property type="entry name" value="Sulfatase_N"/>
</dbReference>
<evidence type="ECO:0000313" key="4">
    <source>
        <dbReference type="Proteomes" id="UP000800200"/>
    </source>
</evidence>
<organism evidence="3 4">
    <name type="scientific">Zopfia rhizophila CBS 207.26</name>
    <dbReference type="NCBI Taxonomy" id="1314779"/>
    <lineage>
        <taxon>Eukaryota</taxon>
        <taxon>Fungi</taxon>
        <taxon>Dikarya</taxon>
        <taxon>Ascomycota</taxon>
        <taxon>Pezizomycotina</taxon>
        <taxon>Dothideomycetes</taxon>
        <taxon>Dothideomycetes incertae sedis</taxon>
        <taxon>Zopfiaceae</taxon>
        <taxon>Zopfia</taxon>
    </lineage>
</organism>
<dbReference type="GO" id="GO:0004065">
    <property type="term" value="F:arylsulfatase activity"/>
    <property type="evidence" value="ECO:0007669"/>
    <property type="project" value="TreeGrafter"/>
</dbReference>
<dbReference type="Proteomes" id="UP000800200">
    <property type="component" value="Unassembled WGS sequence"/>
</dbReference>
<accession>A0A6A6EPF7</accession>
<feature type="domain" description="Sulfatase N-terminal" evidence="2">
    <location>
        <begin position="7"/>
        <end position="356"/>
    </location>
</feature>